<accession>A0A8S5LT06</accession>
<evidence type="ECO:0000313" key="1">
    <source>
        <dbReference type="EMBL" id="DAD72987.1"/>
    </source>
</evidence>
<dbReference type="EMBL" id="BK014727">
    <property type="protein sequence ID" value="DAD72987.1"/>
    <property type="molecule type" value="Genomic_DNA"/>
</dbReference>
<proteinExistence type="predicted"/>
<sequence>MGTNVIFIKKIKYRGFDLKESLAYRQKDAFFLLSISF</sequence>
<protein>
    <submittedName>
        <fullName evidence="1">Uncharacterized protein</fullName>
    </submittedName>
</protein>
<organism evidence="1">
    <name type="scientific">Siphoviridae sp. ctMAv2</name>
    <dbReference type="NCBI Taxonomy" id="2826258"/>
    <lineage>
        <taxon>Viruses</taxon>
        <taxon>Duplodnaviria</taxon>
        <taxon>Heunggongvirae</taxon>
        <taxon>Uroviricota</taxon>
        <taxon>Caudoviricetes</taxon>
    </lineage>
</organism>
<reference evidence="1" key="1">
    <citation type="journal article" date="2021" name="Proc. Natl. Acad. Sci. U.S.A.">
        <title>A Catalog of Tens of Thousands of Viruses from Human Metagenomes Reveals Hidden Associations with Chronic Diseases.</title>
        <authorList>
            <person name="Tisza M.J."/>
            <person name="Buck C.B."/>
        </authorList>
    </citation>
    <scope>NUCLEOTIDE SEQUENCE</scope>
    <source>
        <strain evidence="1">CtMAv2</strain>
    </source>
</reference>
<name>A0A8S5LT06_9CAUD</name>